<gene>
    <name evidence="8" type="ORF">BJ878DRAFT_544775</name>
</gene>
<proteinExistence type="inferred from homology"/>
<keyword evidence="4 5" id="KW-0694">RNA-binding</keyword>
<dbReference type="PRINTS" id="PR02008">
    <property type="entry name" value="RCMTFAMILY"/>
</dbReference>
<dbReference type="InterPro" id="IPR023267">
    <property type="entry name" value="RCMT"/>
</dbReference>
<dbReference type="PROSITE" id="PS51686">
    <property type="entry name" value="SAM_MT_RSMB_NOP"/>
    <property type="match status" value="1"/>
</dbReference>
<organism evidence="8 9">
    <name type="scientific">Calycina marina</name>
    <dbReference type="NCBI Taxonomy" id="1763456"/>
    <lineage>
        <taxon>Eukaryota</taxon>
        <taxon>Fungi</taxon>
        <taxon>Dikarya</taxon>
        <taxon>Ascomycota</taxon>
        <taxon>Pezizomycotina</taxon>
        <taxon>Leotiomycetes</taxon>
        <taxon>Helotiales</taxon>
        <taxon>Pezizellaceae</taxon>
        <taxon>Calycina</taxon>
    </lineage>
</organism>
<keyword evidence="1 5" id="KW-0489">Methyltransferase</keyword>
<dbReference type="Proteomes" id="UP000887226">
    <property type="component" value="Unassembled WGS sequence"/>
</dbReference>
<dbReference type="SUPFAM" id="SSF53335">
    <property type="entry name" value="S-adenosyl-L-methionine-dependent methyltransferases"/>
    <property type="match status" value="1"/>
</dbReference>
<dbReference type="PANTHER" id="PTHR22807:SF4">
    <property type="entry name" value="28S RRNA (CYTOSINE-C(5))-METHYLTRANSFERASE"/>
    <property type="match status" value="1"/>
</dbReference>
<dbReference type="GO" id="GO:0008173">
    <property type="term" value="F:RNA methyltransferase activity"/>
    <property type="evidence" value="ECO:0007669"/>
    <property type="project" value="InterPro"/>
</dbReference>
<dbReference type="OrthoDB" id="435282at2759"/>
<dbReference type="EMBL" id="MU254141">
    <property type="protein sequence ID" value="KAG9241896.1"/>
    <property type="molecule type" value="Genomic_DNA"/>
</dbReference>
<comment type="caution">
    <text evidence="8">The sequence shown here is derived from an EMBL/GenBank/DDBJ whole genome shotgun (WGS) entry which is preliminary data.</text>
</comment>
<evidence type="ECO:0000313" key="8">
    <source>
        <dbReference type="EMBL" id="KAG9241896.1"/>
    </source>
</evidence>
<dbReference type="Gene3D" id="3.40.50.150">
    <property type="entry name" value="Vaccinia Virus protein VP39"/>
    <property type="match status" value="1"/>
</dbReference>
<name>A0A9P7YY61_9HELO</name>
<evidence type="ECO:0000259" key="7">
    <source>
        <dbReference type="PROSITE" id="PS51686"/>
    </source>
</evidence>
<evidence type="ECO:0000256" key="3">
    <source>
        <dbReference type="ARBA" id="ARBA00022691"/>
    </source>
</evidence>
<keyword evidence="2 5" id="KW-0808">Transferase</keyword>
<evidence type="ECO:0000256" key="2">
    <source>
        <dbReference type="ARBA" id="ARBA00022679"/>
    </source>
</evidence>
<feature type="binding site" evidence="5">
    <location>
        <position position="302"/>
    </location>
    <ligand>
        <name>S-adenosyl-L-methionine</name>
        <dbReference type="ChEBI" id="CHEBI:59789"/>
    </ligand>
</feature>
<dbReference type="InterPro" id="IPR048889">
    <property type="entry name" value="NSUN5_RCM1_N"/>
</dbReference>
<feature type="region of interest" description="Disordered" evidence="6">
    <location>
        <begin position="349"/>
        <end position="371"/>
    </location>
</feature>
<dbReference type="InterPro" id="IPR001678">
    <property type="entry name" value="MeTrfase_RsmB-F_NOP2_dom"/>
</dbReference>
<feature type="binding site" evidence="5">
    <location>
        <position position="273"/>
    </location>
    <ligand>
        <name>S-adenosyl-L-methionine</name>
        <dbReference type="ChEBI" id="CHEBI:59789"/>
    </ligand>
</feature>
<dbReference type="Gene3D" id="3.30.70.1170">
    <property type="entry name" value="Sun protein, domain 3"/>
    <property type="match status" value="1"/>
</dbReference>
<comment type="similarity">
    <text evidence="5">Belongs to the class I-like SAM-binding methyltransferase superfamily. RsmB/NOP family.</text>
</comment>
<keyword evidence="9" id="KW-1185">Reference proteome</keyword>
<feature type="compositionally biased region" description="Basic residues" evidence="6">
    <location>
        <begin position="588"/>
        <end position="597"/>
    </location>
</feature>
<evidence type="ECO:0000256" key="5">
    <source>
        <dbReference type="PROSITE-ProRule" id="PRU01023"/>
    </source>
</evidence>
<dbReference type="AlphaFoldDB" id="A0A9P7YY61"/>
<dbReference type="Pfam" id="PF01189">
    <property type="entry name" value="Methyltr_RsmB-F"/>
    <property type="match status" value="1"/>
</dbReference>
<dbReference type="Pfam" id="PF21153">
    <property type="entry name" value="NSUN5_N"/>
    <property type="match status" value="1"/>
</dbReference>
<dbReference type="GO" id="GO:0003723">
    <property type="term" value="F:RNA binding"/>
    <property type="evidence" value="ECO:0007669"/>
    <property type="project" value="UniProtKB-UniRule"/>
</dbReference>
<dbReference type="FunFam" id="3.30.70.1170:FF:000006">
    <property type="entry name" value="NOL1/NOP2/Sun domain family protein"/>
    <property type="match status" value="1"/>
</dbReference>
<evidence type="ECO:0000256" key="1">
    <source>
        <dbReference type="ARBA" id="ARBA00022603"/>
    </source>
</evidence>
<sequence>MSLYYEAAEILTAPSNAGGSLKSRIFSRKDLKSQPSQIYALAIETSKWSPILKEVVENADILRLERKLSPILSILLVHDLLLAKRGVALPAVHGLRTAVERHRGRLQAELTKARIQRKLSTIEALKSHIETGVENSADDSEAPYPRWVRINTLKTTLEDQLDTTFKGYKRAKNVNAVRQRTSKRVYIDENIPNLVAVSPSLDLVKSDAYKNGEIIFQDKASCFPAYLLDPLPQDGDIIDTCSAPGNKTTHIAAIVLSNNAGQGRYEQTIHAFEKNKGRAETLEKMVKVAGCDAWTKLHPGQDFLKVDPTAAAYEKVGALLLDPSCSGSGIVGRDDMPKLHLPAVKQVTPTANGKKGFSKPATLSDDTRKRKREDKQNLLDVMVDDDGVVTAVNTDDELRARLEALSAFQLELLLHAFAFPAAKKIAYSTCSVHAEENEMVVWKALQSPVARERGWRLLGRGEQVSGLRGWEVRGVGEAAGGDGRVAEACIRANKGDGYGTMGFFLAGFVRDSVPVDGVVDKSDAEKKGDNVGTAMVKEDDEWRGIIAEEVMAEEKSVTKFEPVKKQKTSVPAAEKHSFGKLRTGLVPKGKKRKKGKA</sequence>
<dbReference type="GO" id="GO:0070475">
    <property type="term" value="P:rRNA base methylation"/>
    <property type="evidence" value="ECO:0007669"/>
    <property type="project" value="TreeGrafter"/>
</dbReference>
<dbReference type="InterPro" id="IPR049561">
    <property type="entry name" value="NSUN5_7_fdxn-like"/>
</dbReference>
<reference evidence="8" key="1">
    <citation type="journal article" date="2021" name="IMA Fungus">
        <title>Genomic characterization of three marine fungi, including Emericellopsis atlantica sp. nov. with signatures of a generalist lifestyle and marine biomass degradation.</title>
        <authorList>
            <person name="Hagestad O.C."/>
            <person name="Hou L."/>
            <person name="Andersen J.H."/>
            <person name="Hansen E.H."/>
            <person name="Altermark B."/>
            <person name="Li C."/>
            <person name="Kuhnert E."/>
            <person name="Cox R.J."/>
            <person name="Crous P.W."/>
            <person name="Spatafora J.W."/>
            <person name="Lail K."/>
            <person name="Amirebrahimi M."/>
            <person name="Lipzen A."/>
            <person name="Pangilinan J."/>
            <person name="Andreopoulos W."/>
            <person name="Hayes R.D."/>
            <person name="Ng V."/>
            <person name="Grigoriev I.V."/>
            <person name="Jackson S.A."/>
            <person name="Sutton T.D.S."/>
            <person name="Dobson A.D.W."/>
            <person name="Rama T."/>
        </authorList>
    </citation>
    <scope>NUCLEOTIDE SEQUENCE</scope>
    <source>
        <strain evidence="8">TRa3180A</strain>
    </source>
</reference>
<dbReference type="InterPro" id="IPR029063">
    <property type="entry name" value="SAM-dependent_MTases_sf"/>
</dbReference>
<feature type="binding site" evidence="5">
    <location>
        <position position="322"/>
    </location>
    <ligand>
        <name>S-adenosyl-L-methionine</name>
        <dbReference type="ChEBI" id="CHEBI:59789"/>
    </ligand>
</feature>
<dbReference type="PANTHER" id="PTHR22807">
    <property type="entry name" value="NOP2 YEAST -RELATED NOL1/NOP2/FMU SUN DOMAIN-CONTAINING"/>
    <property type="match status" value="1"/>
</dbReference>
<feature type="binding site" evidence="5">
    <location>
        <begin position="241"/>
        <end position="247"/>
    </location>
    <ligand>
        <name>S-adenosyl-L-methionine</name>
        <dbReference type="ChEBI" id="CHEBI:59789"/>
    </ligand>
</feature>
<protein>
    <submittedName>
        <fullName evidence="8">S-adenosyl-L-methionine-dependent methyltransferase</fullName>
    </submittedName>
</protein>
<evidence type="ECO:0000313" key="9">
    <source>
        <dbReference type="Proteomes" id="UP000887226"/>
    </source>
</evidence>
<feature type="region of interest" description="Disordered" evidence="6">
    <location>
        <begin position="561"/>
        <end position="597"/>
    </location>
</feature>
<dbReference type="Pfam" id="PF21148">
    <property type="entry name" value="NSUN5_fdxn-like"/>
    <property type="match status" value="1"/>
</dbReference>
<evidence type="ECO:0000256" key="6">
    <source>
        <dbReference type="SAM" id="MobiDB-lite"/>
    </source>
</evidence>
<dbReference type="GO" id="GO:0005730">
    <property type="term" value="C:nucleolus"/>
    <property type="evidence" value="ECO:0007669"/>
    <property type="project" value="TreeGrafter"/>
</dbReference>
<keyword evidence="3 5" id="KW-0949">S-adenosyl-L-methionine</keyword>
<dbReference type="InterPro" id="IPR049560">
    <property type="entry name" value="MeTrfase_RsmB-F_NOP2_cat"/>
</dbReference>
<accession>A0A9P7YY61</accession>
<feature type="domain" description="SAM-dependent MTase RsmB/NOP-type" evidence="7">
    <location>
        <begin position="136"/>
        <end position="511"/>
    </location>
</feature>
<evidence type="ECO:0000256" key="4">
    <source>
        <dbReference type="ARBA" id="ARBA00022884"/>
    </source>
</evidence>
<feature type="active site" description="Nucleophile" evidence="5">
    <location>
        <position position="430"/>
    </location>
</feature>